<sequence>MVSEADKESQIYEVLIEHSVKYTNKLPLSVQDVIQSLAALEKVSVHFLPQALSELTGAGVMSAELLVEGFQQGSFIEDTIVRLVFKDKENMDKFIDKVREKGVHAYRKLPGNGKPVLKAIAVSSVIGALVATGAIFAINSTQKQAAPALNLNISDSTFVVIGAESYSMSPEKFAEVIEKVGATDKKKLAQAAVKIIAPAKKEEGATVAMTQEGNLALPPETVKATPDSVDFDPFEIDQPHPDADVEIRATDLDSSSRGWAAIIRGVVDRRVKLILEPGVDPQDVAGKFKLRADVLVKFRMSSKTNKMEPISITIQKVIED</sequence>
<dbReference type="STRING" id="1220495.SAMN05216288_4281"/>
<protein>
    <submittedName>
        <fullName evidence="2">Uncharacterized protein</fullName>
    </submittedName>
</protein>
<dbReference type="Proteomes" id="UP000184305">
    <property type="component" value="Unassembled WGS sequence"/>
</dbReference>
<keyword evidence="1" id="KW-0472">Membrane</keyword>
<reference evidence="3" key="1">
    <citation type="submission" date="2016-11" db="EMBL/GenBank/DDBJ databases">
        <authorList>
            <person name="Varghese N."/>
            <person name="Submissions S."/>
        </authorList>
    </citation>
    <scope>NUCLEOTIDE SEQUENCE [LARGE SCALE GENOMIC DNA]</scope>
    <source>
        <strain evidence="3">CECT 8089</strain>
    </source>
</reference>
<keyword evidence="1" id="KW-1133">Transmembrane helix</keyword>
<evidence type="ECO:0000256" key="1">
    <source>
        <dbReference type="SAM" id="Phobius"/>
    </source>
</evidence>
<accession>A0A1M7LJ59</accession>
<dbReference type="EMBL" id="FRBQ01000008">
    <property type="protein sequence ID" value="SHM78183.1"/>
    <property type="molecule type" value="Genomic_DNA"/>
</dbReference>
<dbReference type="OrthoDB" id="6846779at2"/>
<dbReference type="AlphaFoldDB" id="A0A1M7LJ59"/>
<dbReference type="RefSeq" id="WP_073267481.1">
    <property type="nucleotide sequence ID" value="NZ_FRBQ01000008.1"/>
</dbReference>
<keyword evidence="3" id="KW-1185">Reference proteome</keyword>
<organism evidence="2 3">
    <name type="scientific">Phytopseudomonas punonensis</name>
    <dbReference type="NCBI Taxonomy" id="1220495"/>
    <lineage>
        <taxon>Bacteria</taxon>
        <taxon>Pseudomonadati</taxon>
        <taxon>Pseudomonadota</taxon>
        <taxon>Gammaproteobacteria</taxon>
        <taxon>Pseudomonadales</taxon>
        <taxon>Pseudomonadaceae</taxon>
        <taxon>Phytopseudomonas</taxon>
    </lineage>
</organism>
<evidence type="ECO:0000313" key="3">
    <source>
        <dbReference type="Proteomes" id="UP000184305"/>
    </source>
</evidence>
<feature type="transmembrane region" description="Helical" evidence="1">
    <location>
        <begin position="116"/>
        <end position="138"/>
    </location>
</feature>
<gene>
    <name evidence="2" type="ORF">SAMN05216288_4281</name>
</gene>
<name>A0A1M7LJ59_9GAMM</name>
<proteinExistence type="predicted"/>
<evidence type="ECO:0000313" key="2">
    <source>
        <dbReference type="EMBL" id="SHM78183.1"/>
    </source>
</evidence>
<keyword evidence="1" id="KW-0812">Transmembrane</keyword>